<evidence type="ECO:0000256" key="6">
    <source>
        <dbReference type="ARBA" id="ARBA00023002"/>
    </source>
</evidence>
<dbReference type="CDD" id="cd01335">
    <property type="entry name" value="Radical_SAM"/>
    <property type="match status" value="1"/>
</dbReference>
<comment type="similarity">
    <text evidence="2">Belongs to the organic radical-activating enzymes family.</text>
</comment>
<dbReference type="GO" id="GO:0051539">
    <property type="term" value="F:4 iron, 4 sulfur cluster binding"/>
    <property type="evidence" value="ECO:0007669"/>
    <property type="project" value="UniProtKB-KW"/>
</dbReference>
<dbReference type="RefSeq" id="WP_026737205.1">
    <property type="nucleotide sequence ID" value="NZ_AP019822.1"/>
</dbReference>
<dbReference type="SMART" id="SM00729">
    <property type="entry name" value="Elp3"/>
    <property type="match status" value="1"/>
</dbReference>
<dbReference type="InterPro" id="IPR013785">
    <property type="entry name" value="Aldolase_TIM"/>
</dbReference>
<accession>A0A510JBY4</accession>
<dbReference type="Pfam" id="PF04055">
    <property type="entry name" value="Radical_SAM"/>
    <property type="match status" value="1"/>
</dbReference>
<dbReference type="PROSITE" id="PS01087">
    <property type="entry name" value="RADICAL_ACTIVATING"/>
    <property type="match status" value="1"/>
</dbReference>
<evidence type="ECO:0000259" key="9">
    <source>
        <dbReference type="PROSITE" id="PS51918"/>
    </source>
</evidence>
<name>A0A510JBY4_9FUSO</name>
<evidence type="ECO:0000313" key="10">
    <source>
        <dbReference type="EMBL" id="BBM35695.1"/>
    </source>
</evidence>
<dbReference type="PROSITE" id="PS51918">
    <property type="entry name" value="RADICAL_SAM"/>
    <property type="match status" value="1"/>
</dbReference>
<dbReference type="NCBIfam" id="TIGR02494">
    <property type="entry name" value="PFLE_PFLC"/>
    <property type="match status" value="1"/>
</dbReference>
<comment type="cofactor">
    <cofactor evidence="1">
        <name>[4Fe-4S] cluster</name>
        <dbReference type="ChEBI" id="CHEBI:49883"/>
    </cofactor>
</comment>
<dbReference type="SFLD" id="SFLDS00029">
    <property type="entry name" value="Radical_SAM"/>
    <property type="match status" value="1"/>
</dbReference>
<dbReference type="InterPro" id="IPR034457">
    <property type="entry name" value="Organic_radical-activating"/>
</dbReference>
<dbReference type="PIRSF" id="PIRSF000371">
    <property type="entry name" value="PFL_act_enz"/>
    <property type="match status" value="1"/>
</dbReference>
<keyword evidence="8" id="KW-0411">Iron-sulfur</keyword>
<keyword evidence="4" id="KW-0949">S-adenosyl-L-methionine</keyword>
<dbReference type="PANTHER" id="PTHR30352:SF4">
    <property type="entry name" value="PYRUVATE FORMATE-LYASE 2-ACTIVATING ENZYME"/>
    <property type="match status" value="1"/>
</dbReference>
<proteinExistence type="inferred from homology"/>
<dbReference type="SUPFAM" id="SSF102114">
    <property type="entry name" value="Radical SAM enzymes"/>
    <property type="match status" value="1"/>
</dbReference>
<evidence type="ECO:0000256" key="8">
    <source>
        <dbReference type="ARBA" id="ARBA00023014"/>
    </source>
</evidence>
<dbReference type="AlphaFoldDB" id="A0A510JBY4"/>
<dbReference type="GO" id="GO:0046872">
    <property type="term" value="F:metal ion binding"/>
    <property type="evidence" value="ECO:0007669"/>
    <property type="project" value="UniProtKB-KW"/>
</dbReference>
<keyword evidence="3" id="KW-0004">4Fe-4S</keyword>
<gene>
    <name evidence="10" type="primary">act</name>
    <name evidence="10" type="ORF">JCM16774_0624</name>
</gene>
<dbReference type="InterPro" id="IPR006638">
    <property type="entry name" value="Elp3/MiaA/NifB-like_rSAM"/>
</dbReference>
<reference evidence="10 11" key="1">
    <citation type="submission" date="2019-07" db="EMBL/GenBank/DDBJ databases">
        <title>Complete Genome Sequence of Leptotrichia goodfellowii Strain JCM 16774.</title>
        <authorList>
            <person name="Watanabe S."/>
            <person name="Cui L."/>
        </authorList>
    </citation>
    <scope>NUCLEOTIDE SEQUENCE [LARGE SCALE GENOMIC DNA]</scope>
    <source>
        <strain evidence="10 11">JCM16774</strain>
    </source>
</reference>
<dbReference type="PANTHER" id="PTHR30352">
    <property type="entry name" value="PYRUVATE FORMATE-LYASE-ACTIVATING ENZYME"/>
    <property type="match status" value="1"/>
</dbReference>
<dbReference type="InterPro" id="IPR012839">
    <property type="entry name" value="Organic_radical_activase"/>
</dbReference>
<dbReference type="SFLD" id="SFLDG01066">
    <property type="entry name" value="organic_radical-activating_enz"/>
    <property type="match status" value="1"/>
</dbReference>
<keyword evidence="5" id="KW-0479">Metal-binding</keyword>
<evidence type="ECO:0000256" key="3">
    <source>
        <dbReference type="ARBA" id="ARBA00022485"/>
    </source>
</evidence>
<evidence type="ECO:0000256" key="4">
    <source>
        <dbReference type="ARBA" id="ARBA00022691"/>
    </source>
</evidence>
<evidence type="ECO:0000256" key="7">
    <source>
        <dbReference type="ARBA" id="ARBA00023004"/>
    </source>
</evidence>
<dbReference type="STRING" id="714315.GCA_000516535_00623"/>
<evidence type="ECO:0000256" key="1">
    <source>
        <dbReference type="ARBA" id="ARBA00001966"/>
    </source>
</evidence>
<evidence type="ECO:0000256" key="2">
    <source>
        <dbReference type="ARBA" id="ARBA00009777"/>
    </source>
</evidence>
<evidence type="ECO:0000256" key="5">
    <source>
        <dbReference type="ARBA" id="ARBA00022723"/>
    </source>
</evidence>
<keyword evidence="7" id="KW-0408">Iron</keyword>
<dbReference type="Proteomes" id="UP000321606">
    <property type="component" value="Chromosome"/>
</dbReference>
<dbReference type="EMBL" id="AP019822">
    <property type="protein sequence ID" value="BBM35695.1"/>
    <property type="molecule type" value="Genomic_DNA"/>
</dbReference>
<protein>
    <submittedName>
        <fullName evidence="10">Glycyl-radical enzyme activating protein family protein</fullName>
    </submittedName>
</protein>
<evidence type="ECO:0000313" key="11">
    <source>
        <dbReference type="Proteomes" id="UP000321606"/>
    </source>
</evidence>
<dbReference type="KEGG" id="lgo:JCM16774_0624"/>
<dbReference type="Gene3D" id="3.20.20.70">
    <property type="entry name" value="Aldolase class I"/>
    <property type="match status" value="1"/>
</dbReference>
<dbReference type="InterPro" id="IPR058240">
    <property type="entry name" value="rSAM_sf"/>
</dbReference>
<dbReference type="GO" id="GO:0016491">
    <property type="term" value="F:oxidoreductase activity"/>
    <property type="evidence" value="ECO:0007669"/>
    <property type="project" value="UniProtKB-KW"/>
</dbReference>
<dbReference type="InterPro" id="IPR001989">
    <property type="entry name" value="Radical_activat_CS"/>
</dbReference>
<feature type="domain" description="Radical SAM core" evidence="9">
    <location>
        <begin position="17"/>
        <end position="254"/>
    </location>
</feature>
<dbReference type="InterPro" id="IPR007197">
    <property type="entry name" value="rSAM"/>
</dbReference>
<keyword evidence="6" id="KW-0560">Oxidoreductase</keyword>
<dbReference type="OrthoDB" id="9782387at2"/>
<sequence length="259" mass="29668">MNNRKGLIFNIQRYSLNDGEGIRTIVFFKGCPLRCPWCSNPESQSFETEYMKSNVNGNIKTIGKWYTVDEIIKEVLKDEVFFNTSGGGVTLSGGEVLAQGEFIEELLKELKENDINTAIETCGYGSINVLKKILLYVDTVFFDLKITNNQKSKEIIKGDFDTIKKNFIESTKSNRVIPRVPYIPGYTDDIENIDEILNIVKKCNLKEIHVLPYHNYGMSKYEGLGREYELKNTEIPKKETMEKIKKYIENKGFKVIIGG</sequence>
<organism evidence="10 11">
    <name type="scientific">Pseudoleptotrichia goodfellowii</name>
    <dbReference type="NCBI Taxonomy" id="157692"/>
    <lineage>
        <taxon>Bacteria</taxon>
        <taxon>Fusobacteriati</taxon>
        <taxon>Fusobacteriota</taxon>
        <taxon>Fusobacteriia</taxon>
        <taxon>Fusobacteriales</taxon>
        <taxon>Leptotrichiaceae</taxon>
        <taxon>Pseudoleptotrichia</taxon>
    </lineage>
</organism>